<dbReference type="PANTHER" id="PTHR44591:SF3">
    <property type="entry name" value="RESPONSE REGULATORY DOMAIN-CONTAINING PROTEIN"/>
    <property type="match status" value="1"/>
</dbReference>
<dbReference type="PROSITE" id="PS50110">
    <property type="entry name" value="RESPONSE_REGULATORY"/>
    <property type="match status" value="1"/>
</dbReference>
<dbReference type="Gene3D" id="3.40.50.2300">
    <property type="match status" value="1"/>
</dbReference>
<dbReference type="Proteomes" id="UP001344906">
    <property type="component" value="Unassembled WGS sequence"/>
</dbReference>
<accession>A0ABQ6FH19</accession>
<dbReference type="EMBL" id="BSRI01000001">
    <property type="protein sequence ID" value="GLV53285.1"/>
    <property type="molecule type" value="Genomic_DNA"/>
</dbReference>
<dbReference type="Pfam" id="PF00072">
    <property type="entry name" value="Response_reg"/>
    <property type="match status" value="1"/>
</dbReference>
<evidence type="ECO:0000256" key="1">
    <source>
        <dbReference type="ARBA" id="ARBA00022553"/>
    </source>
</evidence>
<proteinExistence type="predicted"/>
<sequence length="132" mass="14680">MRKRILVVDDDHELRSLIQALLEEETYEVETAIDGIDAFEHLDHQWNAYDVILLDLTMPRLNGLQFLQKIQEHDPPLLRSIITLSGDEEALQQSAGMGIGNTLSKPFDPDVLLALVGGMIGGGGQQTRVRSC</sequence>
<dbReference type="SMART" id="SM00448">
    <property type="entry name" value="REC"/>
    <property type="match status" value="1"/>
</dbReference>
<keyword evidence="1 2" id="KW-0597">Phosphoprotein</keyword>
<dbReference type="RefSeq" id="WP_338246774.1">
    <property type="nucleotide sequence ID" value="NZ_BSRI01000001.1"/>
</dbReference>
<evidence type="ECO:0000256" key="2">
    <source>
        <dbReference type="PROSITE-ProRule" id="PRU00169"/>
    </source>
</evidence>
<dbReference type="SUPFAM" id="SSF52172">
    <property type="entry name" value="CheY-like"/>
    <property type="match status" value="1"/>
</dbReference>
<dbReference type="InterPro" id="IPR050595">
    <property type="entry name" value="Bact_response_regulator"/>
</dbReference>
<evidence type="ECO:0000313" key="5">
    <source>
        <dbReference type="Proteomes" id="UP001344906"/>
    </source>
</evidence>
<evidence type="ECO:0000259" key="3">
    <source>
        <dbReference type="PROSITE" id="PS50110"/>
    </source>
</evidence>
<keyword evidence="5" id="KW-1185">Reference proteome</keyword>
<dbReference type="PANTHER" id="PTHR44591">
    <property type="entry name" value="STRESS RESPONSE REGULATOR PROTEIN 1"/>
    <property type="match status" value="1"/>
</dbReference>
<feature type="domain" description="Response regulatory" evidence="3">
    <location>
        <begin position="4"/>
        <end position="120"/>
    </location>
</feature>
<feature type="modified residue" description="4-aspartylphosphate" evidence="2">
    <location>
        <position position="55"/>
    </location>
</feature>
<dbReference type="InterPro" id="IPR001789">
    <property type="entry name" value="Sig_transdc_resp-reg_receiver"/>
</dbReference>
<organism evidence="4 5">
    <name type="scientific">Dictyobacter halimunensis</name>
    <dbReference type="NCBI Taxonomy" id="3026934"/>
    <lineage>
        <taxon>Bacteria</taxon>
        <taxon>Bacillati</taxon>
        <taxon>Chloroflexota</taxon>
        <taxon>Ktedonobacteria</taxon>
        <taxon>Ktedonobacterales</taxon>
        <taxon>Dictyobacteraceae</taxon>
        <taxon>Dictyobacter</taxon>
    </lineage>
</organism>
<comment type="caution">
    <text evidence="4">The sequence shown here is derived from an EMBL/GenBank/DDBJ whole genome shotgun (WGS) entry which is preliminary data.</text>
</comment>
<protein>
    <recommendedName>
        <fullName evidence="3">Response regulatory domain-containing protein</fullName>
    </recommendedName>
</protein>
<gene>
    <name evidence="4" type="ORF">KDH_01400</name>
</gene>
<name>A0ABQ6FH19_9CHLR</name>
<dbReference type="InterPro" id="IPR011006">
    <property type="entry name" value="CheY-like_superfamily"/>
</dbReference>
<reference evidence="4 5" key="1">
    <citation type="submission" date="2023-02" db="EMBL/GenBank/DDBJ databases">
        <title>Dictyobacter halimunensis sp. nov., a new member of the class Ktedonobacteria from forest soil in a geothermal area.</title>
        <authorList>
            <person name="Rachmania M.K."/>
            <person name="Ningsih F."/>
            <person name="Sakai Y."/>
            <person name="Yabe S."/>
            <person name="Yokota A."/>
            <person name="Sjamsuridzal W."/>
        </authorList>
    </citation>
    <scope>NUCLEOTIDE SEQUENCE [LARGE SCALE GENOMIC DNA]</scope>
    <source>
        <strain evidence="4 5">S3.2.2.5</strain>
    </source>
</reference>
<evidence type="ECO:0000313" key="4">
    <source>
        <dbReference type="EMBL" id="GLV53285.1"/>
    </source>
</evidence>